<dbReference type="RefSeq" id="WP_009901867.1">
    <property type="nucleotide sequence ID" value="NZ_CP008915.2"/>
</dbReference>
<evidence type="ECO:0008006" key="4">
    <source>
        <dbReference type="Google" id="ProtNLM"/>
    </source>
</evidence>
<dbReference type="AlphaFoldDB" id="A0AAW9CQP3"/>
<comment type="caution">
    <text evidence="2">The sequence shown here is derived from an EMBL/GenBank/DDBJ whole genome shotgun (WGS) entry which is preliminary data.</text>
</comment>
<sequence>MKYEDEDDDARRRGRPRDSGDRSARDPLRVKAAMRMRGLVKVACITIAASQVLTAAFASLARVAGHDVESGPLLLFNFVTCALVSYWLQADARRAYLEARSSGRLHGAPNESTPPDVPANCPKRWLVILNIELNPHLLDEAQ</sequence>
<dbReference type="KEGG" id="btha:DR62_4893"/>
<name>A0AAW9CQP3_BURTH</name>
<organism evidence="2 3">
    <name type="scientific">Burkholderia thailandensis</name>
    <dbReference type="NCBI Taxonomy" id="57975"/>
    <lineage>
        <taxon>Bacteria</taxon>
        <taxon>Pseudomonadati</taxon>
        <taxon>Pseudomonadota</taxon>
        <taxon>Betaproteobacteria</taxon>
        <taxon>Burkholderiales</taxon>
        <taxon>Burkholderiaceae</taxon>
        <taxon>Burkholderia</taxon>
        <taxon>pseudomallei group</taxon>
    </lineage>
</organism>
<dbReference type="EMBL" id="QXCT01000001">
    <property type="protein sequence ID" value="MDW9251117.1"/>
    <property type="molecule type" value="Genomic_DNA"/>
</dbReference>
<protein>
    <recommendedName>
        <fullName evidence="4">CASP-like protein</fullName>
    </recommendedName>
</protein>
<dbReference type="Proteomes" id="UP001272137">
    <property type="component" value="Unassembled WGS sequence"/>
</dbReference>
<evidence type="ECO:0000313" key="2">
    <source>
        <dbReference type="EMBL" id="MDW9251117.1"/>
    </source>
</evidence>
<feature type="region of interest" description="Disordered" evidence="1">
    <location>
        <begin position="1"/>
        <end position="27"/>
    </location>
</feature>
<gene>
    <name evidence="2" type="ORF">C7S16_5641</name>
</gene>
<evidence type="ECO:0000256" key="1">
    <source>
        <dbReference type="SAM" id="MobiDB-lite"/>
    </source>
</evidence>
<accession>A0AAW9CQP3</accession>
<reference evidence="2" key="1">
    <citation type="submission" date="2018-08" db="EMBL/GenBank/DDBJ databases">
        <title>Identification of Burkholderia cepacia strains that express a Burkholderia pseudomallei-like capsular polysaccharide.</title>
        <authorList>
            <person name="Burtnick M.N."/>
            <person name="Vongsouvath M."/>
            <person name="Newton P."/>
            <person name="Wuthiekanun V."/>
            <person name="Limmathurotsakul D."/>
            <person name="Brett P.J."/>
            <person name="Chantratita N."/>
            <person name="Dance D.A."/>
        </authorList>
    </citation>
    <scope>NUCLEOTIDE SEQUENCE</scope>
    <source>
        <strain evidence="2">SBXCC001</strain>
    </source>
</reference>
<feature type="compositionally biased region" description="Basic and acidic residues" evidence="1">
    <location>
        <begin position="16"/>
        <end position="27"/>
    </location>
</feature>
<proteinExistence type="predicted"/>
<evidence type="ECO:0000313" key="3">
    <source>
        <dbReference type="Proteomes" id="UP001272137"/>
    </source>
</evidence>